<keyword evidence="8" id="KW-1185">Reference proteome</keyword>
<name>A0A7J7CXI4_TRIWF</name>
<evidence type="ECO:0000256" key="1">
    <source>
        <dbReference type="ARBA" id="ARBA00004141"/>
    </source>
</evidence>
<feature type="transmembrane region" description="Helical" evidence="6">
    <location>
        <begin position="150"/>
        <end position="169"/>
    </location>
</feature>
<feature type="transmembrane region" description="Helical" evidence="6">
    <location>
        <begin position="57"/>
        <end position="84"/>
    </location>
</feature>
<dbReference type="EMBL" id="JAAARO010000013">
    <property type="protein sequence ID" value="KAF5738718.1"/>
    <property type="molecule type" value="Genomic_DNA"/>
</dbReference>
<dbReference type="Proteomes" id="UP000593562">
    <property type="component" value="Unassembled WGS sequence"/>
</dbReference>
<dbReference type="CDD" id="cd15904">
    <property type="entry name" value="TSPO_MBR"/>
    <property type="match status" value="1"/>
</dbReference>
<dbReference type="GO" id="GO:0016020">
    <property type="term" value="C:membrane"/>
    <property type="evidence" value="ECO:0007669"/>
    <property type="project" value="UniProtKB-SubCell"/>
</dbReference>
<organism evidence="7 8">
    <name type="scientific">Tripterygium wilfordii</name>
    <name type="common">Thunder God vine</name>
    <dbReference type="NCBI Taxonomy" id="458696"/>
    <lineage>
        <taxon>Eukaryota</taxon>
        <taxon>Viridiplantae</taxon>
        <taxon>Streptophyta</taxon>
        <taxon>Embryophyta</taxon>
        <taxon>Tracheophyta</taxon>
        <taxon>Spermatophyta</taxon>
        <taxon>Magnoliopsida</taxon>
        <taxon>eudicotyledons</taxon>
        <taxon>Gunneridae</taxon>
        <taxon>Pentapetalae</taxon>
        <taxon>rosids</taxon>
        <taxon>fabids</taxon>
        <taxon>Celastrales</taxon>
        <taxon>Celastraceae</taxon>
        <taxon>Tripterygium</taxon>
    </lineage>
</organism>
<dbReference type="PIRSF" id="PIRSF005859">
    <property type="entry name" value="PBR"/>
    <property type="match status" value="1"/>
</dbReference>
<sequence>MATTIPATAAAKVAKKGKAKRALPSLAMSIAIPLLLTLVIILLFGSGHKYRAMVKPFWFPPLWLIHLSSLGSSLVMGLAVWLVWADGGFHSEPDALPLYIGQVSLSIVWDPLVLVIGSASLGFVFCLVNFGTLFACYSRFKRVNPFSKDLVKVSLVWTGYLSIVTYKIIYL</sequence>
<dbReference type="PANTHER" id="PTHR10057">
    <property type="entry name" value="PERIPHERAL-TYPE BENZODIAZEPINE RECEPTOR"/>
    <property type="match status" value="1"/>
</dbReference>
<dbReference type="PANTHER" id="PTHR10057:SF6">
    <property type="entry name" value="TRANSLOCATOR PROTEIN HOMOLOG"/>
    <property type="match status" value="1"/>
</dbReference>
<comment type="similarity">
    <text evidence="2">Belongs to the TspO/BZRP family.</text>
</comment>
<dbReference type="OrthoDB" id="8841220at2759"/>
<evidence type="ECO:0000256" key="2">
    <source>
        <dbReference type="ARBA" id="ARBA00007524"/>
    </source>
</evidence>
<feature type="transmembrane region" description="Helical" evidence="6">
    <location>
        <begin position="26"/>
        <end position="45"/>
    </location>
</feature>
<evidence type="ECO:0000256" key="6">
    <source>
        <dbReference type="SAM" id="Phobius"/>
    </source>
</evidence>
<evidence type="ECO:0000313" key="7">
    <source>
        <dbReference type="EMBL" id="KAF5738718.1"/>
    </source>
</evidence>
<dbReference type="AlphaFoldDB" id="A0A7J7CXI4"/>
<dbReference type="InParanoid" id="A0A7J7CXI4"/>
<evidence type="ECO:0000313" key="8">
    <source>
        <dbReference type="Proteomes" id="UP000593562"/>
    </source>
</evidence>
<evidence type="ECO:0000256" key="3">
    <source>
        <dbReference type="ARBA" id="ARBA00022692"/>
    </source>
</evidence>
<proteinExistence type="inferred from homology"/>
<dbReference type="InterPro" id="IPR004307">
    <property type="entry name" value="TspO_MBR"/>
</dbReference>
<accession>A0A7J7CXI4</accession>
<dbReference type="FunFam" id="1.20.1260.100:FF:000001">
    <property type="entry name" value="translocator protein 2"/>
    <property type="match status" value="1"/>
</dbReference>
<keyword evidence="4 6" id="KW-1133">Transmembrane helix</keyword>
<evidence type="ECO:0000256" key="4">
    <source>
        <dbReference type="ARBA" id="ARBA00022989"/>
    </source>
</evidence>
<dbReference type="InterPro" id="IPR038330">
    <property type="entry name" value="TspO/MBR-related_sf"/>
</dbReference>
<gene>
    <name evidence="7" type="ORF">HS088_TW13G01619</name>
</gene>
<evidence type="ECO:0000256" key="5">
    <source>
        <dbReference type="ARBA" id="ARBA00023136"/>
    </source>
</evidence>
<protein>
    <submittedName>
        <fullName evidence="7">Translocator-like protein</fullName>
    </submittedName>
</protein>
<keyword evidence="3 6" id="KW-0812">Transmembrane</keyword>
<dbReference type="Pfam" id="PF03073">
    <property type="entry name" value="TspO_MBR"/>
    <property type="match status" value="1"/>
</dbReference>
<keyword evidence="5 6" id="KW-0472">Membrane</keyword>
<comment type="caution">
    <text evidence="7">The sequence shown here is derived from an EMBL/GenBank/DDBJ whole genome shotgun (WGS) entry which is preliminary data.</text>
</comment>
<feature type="transmembrane region" description="Helical" evidence="6">
    <location>
        <begin position="112"/>
        <end position="138"/>
    </location>
</feature>
<reference evidence="7 8" key="1">
    <citation type="journal article" date="2020" name="Nat. Commun.">
        <title>Genome of Tripterygium wilfordii and identification of cytochrome P450 involved in triptolide biosynthesis.</title>
        <authorList>
            <person name="Tu L."/>
            <person name="Su P."/>
            <person name="Zhang Z."/>
            <person name="Gao L."/>
            <person name="Wang J."/>
            <person name="Hu T."/>
            <person name="Zhou J."/>
            <person name="Zhang Y."/>
            <person name="Zhao Y."/>
            <person name="Liu Y."/>
            <person name="Song Y."/>
            <person name="Tong Y."/>
            <person name="Lu Y."/>
            <person name="Yang J."/>
            <person name="Xu C."/>
            <person name="Jia M."/>
            <person name="Peters R.J."/>
            <person name="Huang L."/>
            <person name="Gao W."/>
        </authorList>
    </citation>
    <scope>NUCLEOTIDE SEQUENCE [LARGE SCALE GENOMIC DNA]</scope>
    <source>
        <strain evidence="8">cv. XIE 37</strain>
        <tissue evidence="7">Leaf</tissue>
    </source>
</reference>
<comment type="subcellular location">
    <subcellularLocation>
        <location evidence="1">Membrane</location>
        <topology evidence="1">Multi-pass membrane protein</topology>
    </subcellularLocation>
</comment>
<dbReference type="Gene3D" id="1.20.1260.100">
    <property type="entry name" value="TspO/MBR protein"/>
    <property type="match status" value="1"/>
</dbReference>
<dbReference type="FunCoup" id="A0A7J7CXI4">
    <property type="interactions" value="86"/>
</dbReference>